<dbReference type="Proteomes" id="UP000626109">
    <property type="component" value="Unassembled WGS sequence"/>
</dbReference>
<keyword evidence="3" id="KW-0732">Signal</keyword>
<organism evidence="4 5">
    <name type="scientific">Polarella glacialis</name>
    <name type="common">Dinoflagellate</name>
    <dbReference type="NCBI Taxonomy" id="89957"/>
    <lineage>
        <taxon>Eukaryota</taxon>
        <taxon>Sar</taxon>
        <taxon>Alveolata</taxon>
        <taxon>Dinophyceae</taxon>
        <taxon>Suessiales</taxon>
        <taxon>Suessiaceae</taxon>
        <taxon>Polarella</taxon>
    </lineage>
</organism>
<feature type="compositionally biased region" description="Low complexity" evidence="1">
    <location>
        <begin position="224"/>
        <end position="235"/>
    </location>
</feature>
<comment type="caution">
    <text evidence="4">The sequence shown here is derived from an EMBL/GenBank/DDBJ whole genome shotgun (WGS) entry which is preliminary data.</text>
</comment>
<feature type="compositionally biased region" description="Polar residues" evidence="1">
    <location>
        <begin position="189"/>
        <end position="209"/>
    </location>
</feature>
<gene>
    <name evidence="4" type="ORF">PGLA2088_LOCUS7559</name>
</gene>
<dbReference type="AlphaFoldDB" id="A0A813IF64"/>
<evidence type="ECO:0000256" key="2">
    <source>
        <dbReference type="SAM" id="Phobius"/>
    </source>
</evidence>
<accession>A0A813IF64</accession>
<sequence>MFAMLQSSLLAMMLLAALPCKTDAMGLTCGEGYGDRSQNPEAIAACVACKGPQMTLGFDSSYADGIGFTACKSDNPQQKLCGEGRGDLLLLQGARAACESCKGSGSLLALETSNVDGMIHTWCQAAVQSPTPLPAVATELRQSSSSSALVLHQPWLNTVCMLFVLLLAVVPAAKCMCIRARARAQKAATSEQAGTSDNKLPNHNSNNNGKEVLEKDMEKDLEEATTTSCDDTASTVAPCSGISMP</sequence>
<feature type="region of interest" description="Disordered" evidence="1">
    <location>
        <begin position="189"/>
        <end position="245"/>
    </location>
</feature>
<evidence type="ECO:0000256" key="3">
    <source>
        <dbReference type="SAM" id="SignalP"/>
    </source>
</evidence>
<proteinExistence type="predicted"/>
<keyword evidence="2" id="KW-0472">Membrane</keyword>
<evidence type="ECO:0000313" key="5">
    <source>
        <dbReference type="Proteomes" id="UP000626109"/>
    </source>
</evidence>
<evidence type="ECO:0000313" key="4">
    <source>
        <dbReference type="EMBL" id="CAE8649592.1"/>
    </source>
</evidence>
<keyword evidence="2" id="KW-0812">Transmembrane</keyword>
<name>A0A813IF64_POLGL</name>
<feature type="signal peptide" evidence="3">
    <location>
        <begin position="1"/>
        <end position="24"/>
    </location>
</feature>
<evidence type="ECO:0000256" key="1">
    <source>
        <dbReference type="SAM" id="MobiDB-lite"/>
    </source>
</evidence>
<protein>
    <submittedName>
        <fullName evidence="4">Uncharacterized protein</fullName>
    </submittedName>
</protein>
<feature type="chain" id="PRO_5032351632" evidence="3">
    <location>
        <begin position="25"/>
        <end position="245"/>
    </location>
</feature>
<dbReference type="EMBL" id="CAJNNW010007905">
    <property type="protein sequence ID" value="CAE8649592.1"/>
    <property type="molecule type" value="Genomic_DNA"/>
</dbReference>
<keyword evidence="2" id="KW-1133">Transmembrane helix</keyword>
<reference evidence="4" key="1">
    <citation type="submission" date="2021-02" db="EMBL/GenBank/DDBJ databases">
        <authorList>
            <person name="Dougan E. K."/>
            <person name="Rhodes N."/>
            <person name="Thang M."/>
            <person name="Chan C."/>
        </authorList>
    </citation>
    <scope>NUCLEOTIDE SEQUENCE</scope>
</reference>
<feature type="transmembrane region" description="Helical" evidence="2">
    <location>
        <begin position="155"/>
        <end position="173"/>
    </location>
</feature>